<dbReference type="InterPro" id="IPR012392">
    <property type="entry name" value="3-ktacl-CoA_syn"/>
</dbReference>
<name>A0A8X7VCQ3_BRACI</name>
<feature type="domain" description="FAE" evidence="3">
    <location>
        <begin position="114"/>
        <end position="166"/>
    </location>
</feature>
<organism evidence="4 5">
    <name type="scientific">Brassica carinata</name>
    <name type="common">Ethiopian mustard</name>
    <name type="synonym">Abyssinian cabbage</name>
    <dbReference type="NCBI Taxonomy" id="52824"/>
    <lineage>
        <taxon>Eukaryota</taxon>
        <taxon>Viridiplantae</taxon>
        <taxon>Streptophyta</taxon>
        <taxon>Embryophyta</taxon>
        <taxon>Tracheophyta</taxon>
        <taxon>Spermatophyta</taxon>
        <taxon>Magnoliopsida</taxon>
        <taxon>eudicotyledons</taxon>
        <taxon>Gunneridae</taxon>
        <taxon>Pentapetalae</taxon>
        <taxon>rosids</taxon>
        <taxon>malvids</taxon>
        <taxon>Brassicales</taxon>
        <taxon>Brassicaceae</taxon>
        <taxon>Brassiceae</taxon>
        <taxon>Brassica</taxon>
    </lineage>
</organism>
<dbReference type="PANTHER" id="PTHR31561">
    <property type="entry name" value="3-KETOACYL-COA SYNTHASE"/>
    <property type="match status" value="1"/>
</dbReference>
<dbReference type="AlphaFoldDB" id="A0A8X7VCQ3"/>
<accession>A0A8X7VCQ3</accession>
<dbReference type="GO" id="GO:0006633">
    <property type="term" value="P:fatty acid biosynthetic process"/>
    <property type="evidence" value="ECO:0007669"/>
    <property type="project" value="InterPro"/>
</dbReference>
<dbReference type="EMBL" id="JAAMPC010000006">
    <property type="protein sequence ID" value="KAG2308971.1"/>
    <property type="molecule type" value="Genomic_DNA"/>
</dbReference>
<dbReference type="Proteomes" id="UP000886595">
    <property type="component" value="Unassembled WGS sequence"/>
</dbReference>
<protein>
    <recommendedName>
        <fullName evidence="3">FAE domain-containing protein</fullName>
    </recommendedName>
</protein>
<dbReference type="Pfam" id="PF08392">
    <property type="entry name" value="FAE1_CUT1_RppA"/>
    <property type="match status" value="1"/>
</dbReference>
<dbReference type="GO" id="GO:0009922">
    <property type="term" value="F:fatty acid elongase activity"/>
    <property type="evidence" value="ECO:0007669"/>
    <property type="project" value="UniProtKB-EC"/>
</dbReference>
<reference evidence="4 5" key="1">
    <citation type="submission" date="2020-02" db="EMBL/GenBank/DDBJ databases">
        <authorList>
            <person name="Ma Q."/>
            <person name="Huang Y."/>
            <person name="Song X."/>
            <person name="Pei D."/>
        </authorList>
    </citation>
    <scope>NUCLEOTIDE SEQUENCE [LARGE SCALE GENOMIC DNA]</scope>
    <source>
        <strain evidence="4">Sxm20200214</strain>
        <tissue evidence="4">Leaf</tissue>
    </source>
</reference>
<comment type="caution">
    <text evidence="4">The sequence shown here is derived from an EMBL/GenBank/DDBJ whole genome shotgun (WGS) entry which is preliminary data.</text>
</comment>
<keyword evidence="1" id="KW-0012">Acyltransferase</keyword>
<dbReference type="GO" id="GO:0016020">
    <property type="term" value="C:membrane"/>
    <property type="evidence" value="ECO:0007669"/>
    <property type="project" value="InterPro"/>
</dbReference>
<dbReference type="OrthoDB" id="185373at2759"/>
<dbReference type="InterPro" id="IPR016039">
    <property type="entry name" value="Thiolase-like"/>
</dbReference>
<dbReference type="InterPro" id="IPR013601">
    <property type="entry name" value="FAE1_typ3_polyketide_synth"/>
</dbReference>
<keyword evidence="1" id="KW-0808">Transferase</keyword>
<dbReference type="SUPFAM" id="SSF53901">
    <property type="entry name" value="Thiolase-like"/>
    <property type="match status" value="1"/>
</dbReference>
<evidence type="ECO:0000256" key="2">
    <source>
        <dbReference type="ARBA" id="ARBA00047375"/>
    </source>
</evidence>
<evidence type="ECO:0000313" key="4">
    <source>
        <dbReference type="EMBL" id="KAG2308971.1"/>
    </source>
</evidence>
<evidence type="ECO:0000256" key="1">
    <source>
        <dbReference type="ARBA" id="ARBA00023315"/>
    </source>
</evidence>
<gene>
    <name evidence="4" type="ORF">Bca52824_028719</name>
</gene>
<evidence type="ECO:0000259" key="3">
    <source>
        <dbReference type="Pfam" id="PF08392"/>
    </source>
</evidence>
<sequence length="211" mass="23237">MANSSAYEAIVRAGPRLNQLQQVHAHLIVTGYGHSRSLLTKLITFACSAKALAYTHLLFLSVPLPDDFLFNTIIKSTSKSRLPLDCLAYYRRMLSSSNVSPSNYTFTSVIKSSADHELLAATKINVKHIKILVLNCGVLNTTPSLSAMVINHYKLRHNTESYNLGGSYALAVSTEIVSFTWYSGNDATLFPPNCSFRMGAAAVMLSSRRDR</sequence>
<proteinExistence type="predicted"/>
<keyword evidence="5" id="KW-1185">Reference proteome</keyword>
<evidence type="ECO:0000313" key="5">
    <source>
        <dbReference type="Proteomes" id="UP000886595"/>
    </source>
</evidence>
<dbReference type="Gene3D" id="3.40.47.10">
    <property type="match status" value="1"/>
</dbReference>
<comment type="catalytic activity">
    <reaction evidence="2">
        <text>a very-long-chain acyl-CoA + malonyl-CoA + H(+) = a very-long-chain 3-oxoacyl-CoA + CO2 + CoA</text>
        <dbReference type="Rhea" id="RHEA:32727"/>
        <dbReference type="ChEBI" id="CHEBI:15378"/>
        <dbReference type="ChEBI" id="CHEBI:16526"/>
        <dbReference type="ChEBI" id="CHEBI:57287"/>
        <dbReference type="ChEBI" id="CHEBI:57384"/>
        <dbReference type="ChEBI" id="CHEBI:90725"/>
        <dbReference type="ChEBI" id="CHEBI:90736"/>
        <dbReference type="EC" id="2.3.1.199"/>
    </reaction>
</comment>